<dbReference type="EMBL" id="JAWWNJ010000032">
    <property type="protein sequence ID" value="KAK7026220.1"/>
    <property type="molecule type" value="Genomic_DNA"/>
</dbReference>
<gene>
    <name evidence="1" type="ORF">R3P38DRAFT_1034049</name>
</gene>
<proteinExistence type="predicted"/>
<reference evidence="1 2" key="1">
    <citation type="journal article" date="2024" name="J Genomics">
        <title>Draft genome sequencing and assembly of Favolaschia claudopus CIRM-BRFM 2984 isolated from oak limbs.</title>
        <authorList>
            <person name="Navarro D."/>
            <person name="Drula E."/>
            <person name="Chaduli D."/>
            <person name="Cazenave R."/>
            <person name="Ahrendt S."/>
            <person name="Wang J."/>
            <person name="Lipzen A."/>
            <person name="Daum C."/>
            <person name="Barry K."/>
            <person name="Grigoriev I.V."/>
            <person name="Favel A."/>
            <person name="Rosso M.N."/>
            <person name="Martin F."/>
        </authorList>
    </citation>
    <scope>NUCLEOTIDE SEQUENCE [LARGE SCALE GENOMIC DNA]</scope>
    <source>
        <strain evidence="1 2">CIRM-BRFM 2984</strain>
    </source>
</reference>
<organism evidence="1 2">
    <name type="scientific">Favolaschia claudopus</name>
    <dbReference type="NCBI Taxonomy" id="2862362"/>
    <lineage>
        <taxon>Eukaryota</taxon>
        <taxon>Fungi</taxon>
        <taxon>Dikarya</taxon>
        <taxon>Basidiomycota</taxon>
        <taxon>Agaricomycotina</taxon>
        <taxon>Agaricomycetes</taxon>
        <taxon>Agaricomycetidae</taxon>
        <taxon>Agaricales</taxon>
        <taxon>Marasmiineae</taxon>
        <taxon>Mycenaceae</taxon>
        <taxon>Favolaschia</taxon>
    </lineage>
</organism>
<comment type="caution">
    <text evidence="1">The sequence shown here is derived from an EMBL/GenBank/DDBJ whole genome shotgun (WGS) entry which is preliminary data.</text>
</comment>
<evidence type="ECO:0000313" key="2">
    <source>
        <dbReference type="Proteomes" id="UP001362999"/>
    </source>
</evidence>
<keyword evidence="2" id="KW-1185">Reference proteome</keyword>
<dbReference type="Proteomes" id="UP001362999">
    <property type="component" value="Unassembled WGS sequence"/>
</dbReference>
<protein>
    <submittedName>
        <fullName evidence="1">Uncharacterized protein</fullName>
    </submittedName>
</protein>
<name>A0AAW0BI79_9AGAR</name>
<accession>A0AAW0BI79</accession>
<evidence type="ECO:0000313" key="1">
    <source>
        <dbReference type="EMBL" id="KAK7026220.1"/>
    </source>
</evidence>
<sequence length="219" mass="24790">MAGAITATASPLHPTLVYCVRYSFLLWLSYRSAANLSFRSFSVTPPPSIFFVSSLGSRQNSVSVSSPIAYVLPPTHLIFSSRFPFFFAMCTIDASKRYDYTLPQFPTTSSPRIQLPPVFLVSNTIQFGFWLFLAWAASSRHPPLPYISTLHTIHGRIHTHGQPRARADIYLFNPIRTYNNNIEFLVLVFLRRSGHLSFPFVVTVLRLDPIYNTAAQLIQ</sequence>
<dbReference type="AlphaFoldDB" id="A0AAW0BI79"/>